<dbReference type="InterPro" id="IPR037185">
    <property type="entry name" value="EmrE-like"/>
</dbReference>
<feature type="transmembrane region" description="Helical" evidence="1">
    <location>
        <begin position="35"/>
        <end position="57"/>
    </location>
</feature>
<dbReference type="EMBL" id="JBHUOX010000019">
    <property type="protein sequence ID" value="MFD3002760.1"/>
    <property type="molecule type" value="Genomic_DNA"/>
</dbReference>
<gene>
    <name evidence="2" type="ORF">ACFS7Z_20480</name>
</gene>
<dbReference type="Gene3D" id="1.10.3730.20">
    <property type="match status" value="1"/>
</dbReference>
<keyword evidence="1" id="KW-0472">Membrane</keyword>
<accession>A0ABW6BY79</accession>
<protein>
    <recommendedName>
        <fullName evidence="4">EamA-like transporter family protein</fullName>
    </recommendedName>
</protein>
<name>A0ABW6BY79_9BACT</name>
<evidence type="ECO:0008006" key="4">
    <source>
        <dbReference type="Google" id="ProtNLM"/>
    </source>
</evidence>
<dbReference type="Proteomes" id="UP001597641">
    <property type="component" value="Unassembled WGS sequence"/>
</dbReference>
<feature type="transmembrane region" description="Helical" evidence="1">
    <location>
        <begin position="69"/>
        <end position="90"/>
    </location>
</feature>
<evidence type="ECO:0000256" key="1">
    <source>
        <dbReference type="SAM" id="Phobius"/>
    </source>
</evidence>
<feature type="transmembrane region" description="Helical" evidence="1">
    <location>
        <begin position="96"/>
        <end position="114"/>
    </location>
</feature>
<proteinExistence type="predicted"/>
<comment type="caution">
    <text evidence="2">The sequence shown here is derived from an EMBL/GenBank/DDBJ whole genome shotgun (WGS) entry which is preliminary data.</text>
</comment>
<dbReference type="SUPFAM" id="SSF103481">
    <property type="entry name" value="Multidrug resistance efflux transporter EmrE"/>
    <property type="match status" value="1"/>
</dbReference>
<keyword evidence="1" id="KW-0812">Transmembrane</keyword>
<evidence type="ECO:0000313" key="2">
    <source>
        <dbReference type="EMBL" id="MFD3002760.1"/>
    </source>
</evidence>
<sequence length="120" mass="13502">MMILYTIIYATLSVSGVSLIKWQLNERKLDTLDEWISFAFNFYFVIASLLIVLSWLVLFKALSTNSLSLIIPIATGFNFILTICVGYYLFHDKLSLVSFVGFVMIIGGIVILSLNNQAHA</sequence>
<keyword evidence="1" id="KW-1133">Transmembrane helix</keyword>
<keyword evidence="3" id="KW-1185">Reference proteome</keyword>
<dbReference type="RefSeq" id="WP_377488779.1">
    <property type="nucleotide sequence ID" value="NZ_JBHUOX010000019.1"/>
</dbReference>
<reference evidence="3" key="1">
    <citation type="journal article" date="2019" name="Int. J. Syst. Evol. Microbiol.">
        <title>The Global Catalogue of Microorganisms (GCM) 10K type strain sequencing project: providing services to taxonomists for standard genome sequencing and annotation.</title>
        <authorList>
            <consortium name="The Broad Institute Genomics Platform"/>
            <consortium name="The Broad Institute Genome Sequencing Center for Infectious Disease"/>
            <person name="Wu L."/>
            <person name="Ma J."/>
        </authorList>
    </citation>
    <scope>NUCLEOTIDE SEQUENCE [LARGE SCALE GENOMIC DNA]</scope>
    <source>
        <strain evidence="3">KCTC 23984</strain>
    </source>
</reference>
<evidence type="ECO:0000313" key="3">
    <source>
        <dbReference type="Proteomes" id="UP001597641"/>
    </source>
</evidence>
<organism evidence="2 3">
    <name type="scientific">Pontibacter toksunensis</name>
    <dbReference type="NCBI Taxonomy" id="1332631"/>
    <lineage>
        <taxon>Bacteria</taxon>
        <taxon>Pseudomonadati</taxon>
        <taxon>Bacteroidota</taxon>
        <taxon>Cytophagia</taxon>
        <taxon>Cytophagales</taxon>
        <taxon>Hymenobacteraceae</taxon>
        <taxon>Pontibacter</taxon>
    </lineage>
</organism>